<comment type="caution">
    <text evidence="2">The sequence shown here is derived from an EMBL/GenBank/DDBJ whole genome shotgun (WGS) entry which is preliminary data.</text>
</comment>
<organism evidence="2 3">
    <name type="scientific">Bacillus mesophilus</name>
    <dbReference type="NCBI Taxonomy" id="1808955"/>
    <lineage>
        <taxon>Bacteria</taxon>
        <taxon>Bacillati</taxon>
        <taxon>Bacillota</taxon>
        <taxon>Bacilli</taxon>
        <taxon>Bacillales</taxon>
        <taxon>Bacillaceae</taxon>
        <taxon>Bacillus</taxon>
    </lineage>
</organism>
<evidence type="ECO:0000256" key="1">
    <source>
        <dbReference type="SAM" id="Phobius"/>
    </source>
</evidence>
<feature type="transmembrane region" description="Helical" evidence="1">
    <location>
        <begin position="28"/>
        <end position="49"/>
    </location>
</feature>
<proteinExistence type="predicted"/>
<evidence type="ECO:0000313" key="3">
    <source>
        <dbReference type="Proteomes" id="UP000481043"/>
    </source>
</evidence>
<feature type="transmembrane region" description="Helical" evidence="1">
    <location>
        <begin position="121"/>
        <end position="140"/>
    </location>
</feature>
<dbReference type="EMBL" id="JAAIWM010000002">
    <property type="protein sequence ID" value="NEY71167.1"/>
    <property type="molecule type" value="Genomic_DNA"/>
</dbReference>
<keyword evidence="3" id="KW-1185">Reference proteome</keyword>
<protein>
    <submittedName>
        <fullName evidence="2">Uncharacterized protein</fullName>
    </submittedName>
</protein>
<feature type="transmembrane region" description="Helical" evidence="1">
    <location>
        <begin position="92"/>
        <end position="109"/>
    </location>
</feature>
<dbReference type="AlphaFoldDB" id="A0A6M0Q454"/>
<gene>
    <name evidence="2" type="ORF">G4D63_05370</name>
</gene>
<feature type="transmembrane region" description="Helical" evidence="1">
    <location>
        <begin position="145"/>
        <end position="162"/>
    </location>
</feature>
<reference evidence="2 3" key="1">
    <citation type="submission" date="2020-02" db="EMBL/GenBank/DDBJ databases">
        <title>Bacillus aquiflavi sp. nov., isolated from yellow water of strong flavor Chinese baijiu in Yibin region of China.</title>
        <authorList>
            <person name="Xie J."/>
        </authorList>
    </citation>
    <scope>NUCLEOTIDE SEQUENCE [LARGE SCALE GENOMIC DNA]</scope>
    <source>
        <strain evidence="2 3">SA4</strain>
    </source>
</reference>
<dbReference type="InterPro" id="IPR048147">
    <property type="entry name" value="CBO0543-like"/>
</dbReference>
<keyword evidence="1" id="KW-0812">Transmembrane</keyword>
<feature type="transmembrane region" description="Helical" evidence="1">
    <location>
        <begin position="64"/>
        <end position="80"/>
    </location>
</feature>
<dbReference type="NCBIfam" id="NF041644">
    <property type="entry name" value="CBO0543_fam"/>
    <property type="match status" value="1"/>
</dbReference>
<keyword evidence="1" id="KW-0472">Membrane</keyword>
<sequence>MHIVIGLFVIFAVWKWGDWRNWQKYHTVMLYFAVGNLTYNFLTAGWFLWRLDADFMPNHTTTELLYTFIIFPGTALLFISNFPEYGGKVKKFLHYFYWIGIYSVVEWAMTKTGYIEYQYGWTLGWSIGFDTFMFPMLRLFYKRPLIAYLISIPIGIFFLWYFKVPFHIPVEDR</sequence>
<dbReference type="RefSeq" id="WP_163178534.1">
    <property type="nucleotide sequence ID" value="NZ_JAAIWM010000002.1"/>
</dbReference>
<keyword evidence="1" id="KW-1133">Transmembrane helix</keyword>
<accession>A0A6M0Q454</accession>
<name>A0A6M0Q454_9BACI</name>
<evidence type="ECO:0000313" key="2">
    <source>
        <dbReference type="EMBL" id="NEY71167.1"/>
    </source>
</evidence>
<dbReference type="Proteomes" id="UP000481043">
    <property type="component" value="Unassembled WGS sequence"/>
</dbReference>